<evidence type="ECO:0000259" key="2">
    <source>
        <dbReference type="Pfam" id="PF01425"/>
    </source>
</evidence>
<comment type="caution">
    <text evidence="3">The sequence shown here is derived from an EMBL/GenBank/DDBJ whole genome shotgun (WGS) entry which is preliminary data.</text>
</comment>
<dbReference type="PANTHER" id="PTHR11895:SF67">
    <property type="entry name" value="AMIDASE DOMAIN-CONTAINING PROTEIN"/>
    <property type="match status" value="1"/>
</dbReference>
<name>A0A8H7VK18_9FUNG</name>
<dbReference type="InterPro" id="IPR020556">
    <property type="entry name" value="Amidase_CS"/>
</dbReference>
<reference evidence="3 4" key="1">
    <citation type="submission" date="2020-12" db="EMBL/GenBank/DDBJ databases">
        <title>Metabolic potential, ecology and presence of endohyphal bacteria is reflected in genomic diversity of Mucoromycotina.</title>
        <authorList>
            <person name="Muszewska A."/>
            <person name="Okrasinska A."/>
            <person name="Steczkiewicz K."/>
            <person name="Drgas O."/>
            <person name="Orlowska M."/>
            <person name="Perlinska-Lenart U."/>
            <person name="Aleksandrzak-Piekarczyk T."/>
            <person name="Szatraj K."/>
            <person name="Zielenkiewicz U."/>
            <person name="Pilsyk S."/>
            <person name="Malc E."/>
            <person name="Mieczkowski P."/>
            <person name="Kruszewska J.S."/>
            <person name="Biernat P."/>
            <person name="Pawlowska J."/>
        </authorList>
    </citation>
    <scope>NUCLEOTIDE SEQUENCE [LARGE SCALE GENOMIC DNA]</scope>
    <source>
        <strain evidence="3 4">CBS 142.35</strain>
    </source>
</reference>
<sequence length="588" mass="65602">MDIIDPLSNINIIYIYVYIYIYKFDAPALYGWPLAIAAKWVDWLPYVPYKLAKDARLFKLRDHNLVEMPTLLPIPHDHKHSFSRNHNENNISLVAQLKYENKSNSPFYSFWDYHIAYNEQKMTPTKVAQLLLKILEESNSKYHWMRSINPKKVLEEAAASTERYKQGNPISPLDGVFVSIKEEMNVQGFETKGGTCFINDGKSAEYDAEVVQRLRNAGAIILGHVVMQELGWDVFTVNPNTGTPLNPYDLVSSCGGSSGGSSATVAAGLVPISIGADAGGSIRIPSSFCGLYGLKTTFGRLSSYGGLTLTQTLDVYGPIAATADDLAMTYAITAGPDSKDPNTLYQPPVSLTGYDLTENLKGLTIATIPQWESKIGEPEILDHIRRFQKHFEYLGAKIVEIELPSIDLVGNAHSITICTEMNTFAQQELLKTNTSKSKYTPSTQIMMSIANQLTATDYYKAQQVRTQVIDQINRIFKQDKIDLFLLPTTAITSPELPQNAFRYGMSDTVKTIHTMTYATLANFTGLPALSVPAGFHHNKPVGMQLIGEWWNEALLLRMAKVCEKTPGIERKHPEKQWFGQHVLDNASL</sequence>
<dbReference type="Proteomes" id="UP000646827">
    <property type="component" value="Unassembled WGS sequence"/>
</dbReference>
<keyword evidence="4" id="KW-1185">Reference proteome</keyword>
<dbReference type="InterPro" id="IPR036928">
    <property type="entry name" value="AS_sf"/>
</dbReference>
<organism evidence="3 4">
    <name type="scientific">Circinella minor</name>
    <dbReference type="NCBI Taxonomy" id="1195481"/>
    <lineage>
        <taxon>Eukaryota</taxon>
        <taxon>Fungi</taxon>
        <taxon>Fungi incertae sedis</taxon>
        <taxon>Mucoromycota</taxon>
        <taxon>Mucoromycotina</taxon>
        <taxon>Mucoromycetes</taxon>
        <taxon>Mucorales</taxon>
        <taxon>Lichtheimiaceae</taxon>
        <taxon>Circinella</taxon>
    </lineage>
</organism>
<dbReference type="EMBL" id="JAEPRB010000061">
    <property type="protein sequence ID" value="KAG2223430.1"/>
    <property type="molecule type" value="Genomic_DNA"/>
</dbReference>
<evidence type="ECO:0000313" key="4">
    <source>
        <dbReference type="Proteomes" id="UP000646827"/>
    </source>
</evidence>
<gene>
    <name evidence="3" type="ORF">INT45_001736</name>
</gene>
<feature type="domain" description="Amidase" evidence="2">
    <location>
        <begin position="130"/>
        <end position="556"/>
    </location>
</feature>
<dbReference type="Pfam" id="PF01425">
    <property type="entry name" value="Amidase"/>
    <property type="match status" value="1"/>
</dbReference>
<dbReference type="Gene3D" id="3.90.1300.10">
    <property type="entry name" value="Amidase signature (AS) domain"/>
    <property type="match status" value="1"/>
</dbReference>
<evidence type="ECO:0000313" key="3">
    <source>
        <dbReference type="EMBL" id="KAG2223430.1"/>
    </source>
</evidence>
<comment type="similarity">
    <text evidence="1">Belongs to the amidase family.</text>
</comment>
<dbReference type="AlphaFoldDB" id="A0A8H7VK18"/>
<dbReference type="InterPro" id="IPR000120">
    <property type="entry name" value="Amidase"/>
</dbReference>
<dbReference type="InterPro" id="IPR023631">
    <property type="entry name" value="Amidase_dom"/>
</dbReference>
<dbReference type="SUPFAM" id="SSF75304">
    <property type="entry name" value="Amidase signature (AS) enzymes"/>
    <property type="match status" value="1"/>
</dbReference>
<proteinExistence type="inferred from homology"/>
<protein>
    <recommendedName>
        <fullName evidence="2">Amidase domain-containing protein</fullName>
    </recommendedName>
</protein>
<evidence type="ECO:0000256" key="1">
    <source>
        <dbReference type="ARBA" id="ARBA00009199"/>
    </source>
</evidence>
<accession>A0A8H7VK18</accession>
<dbReference type="OrthoDB" id="566138at2759"/>
<dbReference type="GO" id="GO:0003824">
    <property type="term" value="F:catalytic activity"/>
    <property type="evidence" value="ECO:0007669"/>
    <property type="project" value="InterPro"/>
</dbReference>
<dbReference type="PROSITE" id="PS00571">
    <property type="entry name" value="AMIDASES"/>
    <property type="match status" value="1"/>
</dbReference>
<dbReference type="PANTHER" id="PTHR11895">
    <property type="entry name" value="TRANSAMIDASE"/>
    <property type="match status" value="1"/>
</dbReference>